<dbReference type="RefSeq" id="WP_109674555.1">
    <property type="nucleotide sequence ID" value="NZ_QGDT01000005.1"/>
</dbReference>
<organism evidence="2 3">
    <name type="scientific">Dyadobacter jejuensis</name>
    <dbReference type="NCBI Taxonomy" id="1082580"/>
    <lineage>
        <taxon>Bacteria</taxon>
        <taxon>Pseudomonadati</taxon>
        <taxon>Bacteroidota</taxon>
        <taxon>Cytophagia</taxon>
        <taxon>Cytophagales</taxon>
        <taxon>Spirosomataceae</taxon>
        <taxon>Dyadobacter</taxon>
    </lineage>
</organism>
<keyword evidence="3" id="KW-1185">Reference proteome</keyword>
<dbReference type="EMBL" id="QGDT01000005">
    <property type="protein sequence ID" value="PWJ57947.1"/>
    <property type="molecule type" value="Genomic_DNA"/>
</dbReference>
<dbReference type="OrthoDB" id="9794261at2"/>
<dbReference type="Pfam" id="PF16389">
    <property type="entry name" value="DUF4998"/>
    <property type="match status" value="1"/>
</dbReference>
<comment type="caution">
    <text evidence="2">The sequence shown here is derived from an EMBL/GenBank/DDBJ whole genome shotgun (WGS) entry which is preliminary data.</text>
</comment>
<protein>
    <submittedName>
        <fullName evidence="2">Uncharacterized protein DUF4998</fullName>
    </submittedName>
</protein>
<proteinExistence type="predicted"/>
<dbReference type="Proteomes" id="UP000245880">
    <property type="component" value="Unassembled WGS sequence"/>
</dbReference>
<name>A0A316B5M9_9BACT</name>
<evidence type="ECO:0000256" key="1">
    <source>
        <dbReference type="SAM" id="SignalP"/>
    </source>
</evidence>
<feature type="signal peptide" evidence="1">
    <location>
        <begin position="1"/>
        <end position="27"/>
    </location>
</feature>
<evidence type="ECO:0000313" key="2">
    <source>
        <dbReference type="EMBL" id="PWJ57947.1"/>
    </source>
</evidence>
<reference evidence="2 3" key="1">
    <citation type="submission" date="2018-03" db="EMBL/GenBank/DDBJ databases">
        <title>Genomic Encyclopedia of Archaeal and Bacterial Type Strains, Phase II (KMG-II): from individual species to whole genera.</title>
        <authorList>
            <person name="Goeker M."/>
        </authorList>
    </citation>
    <scope>NUCLEOTIDE SEQUENCE [LARGE SCALE GENOMIC DNA]</scope>
    <source>
        <strain evidence="2 3">DSM 100346</strain>
    </source>
</reference>
<accession>A0A316B5M9</accession>
<feature type="chain" id="PRO_5016419365" evidence="1">
    <location>
        <begin position="28"/>
        <end position="350"/>
    </location>
</feature>
<gene>
    <name evidence="2" type="ORF">CLV98_105127</name>
</gene>
<evidence type="ECO:0000313" key="3">
    <source>
        <dbReference type="Proteomes" id="UP000245880"/>
    </source>
</evidence>
<keyword evidence="1" id="KW-0732">Signal</keyword>
<dbReference type="AlphaFoldDB" id="A0A316B5M9"/>
<sequence length="350" mass="38389">MSIYNQYKKWSLPIFLLLLMAACTSLEDTFSEFSKVPESTYVGTADTIITQSGFEKVRFAIVYNADPKITKGELKILNDTLTHRFTINRKHNGTDTAFVDLAIHEGTYRFVATLMDDSGNKSLEKSILVNVLGESFVKTLLPKEITGVKFQKSNLPASNGALVSFGKNHEGLKNVRLLYQDAAGNPQEVWLGKFNTTILLNDFKPASKLIAQTIYEPTNPFNEFMPETVTEVLLPKCNGLSTVSSSTERLTFPTTQTKTTSQAQFLLSSTQCIIDKLSVTATAPFQVSLAQNGPFTASVTIDSNVVNKPIYVSFKPVSAKDSTFTGGIKVSATNVKDSTLVVLSGYEKSI</sequence>